<dbReference type="InterPro" id="IPR029044">
    <property type="entry name" value="Nucleotide-diphossugar_trans"/>
</dbReference>
<dbReference type="RefSeq" id="WP_209975446.1">
    <property type="nucleotide sequence ID" value="NZ_JAGGLB010000019.1"/>
</dbReference>
<organism evidence="2 3">
    <name type="scientific">Paenibacillus eucommiae</name>
    <dbReference type="NCBI Taxonomy" id="1355755"/>
    <lineage>
        <taxon>Bacteria</taxon>
        <taxon>Bacillati</taxon>
        <taxon>Bacillota</taxon>
        <taxon>Bacilli</taxon>
        <taxon>Bacillales</taxon>
        <taxon>Paenibacillaceae</taxon>
        <taxon>Paenibacillus</taxon>
    </lineage>
</organism>
<feature type="domain" description="Glycosyltransferase 2-like" evidence="1">
    <location>
        <begin position="4"/>
        <end position="112"/>
    </location>
</feature>
<dbReference type="Gene3D" id="1.25.40.10">
    <property type="entry name" value="Tetratricopeptide repeat domain"/>
    <property type="match status" value="1"/>
</dbReference>
<evidence type="ECO:0000313" key="3">
    <source>
        <dbReference type="Proteomes" id="UP001519287"/>
    </source>
</evidence>
<protein>
    <submittedName>
        <fullName evidence="2">Glycosyltransferase involved in cell wall biosynthesis</fullName>
    </submittedName>
</protein>
<name>A0ABS4J158_9BACL</name>
<evidence type="ECO:0000259" key="1">
    <source>
        <dbReference type="Pfam" id="PF00535"/>
    </source>
</evidence>
<evidence type="ECO:0000313" key="2">
    <source>
        <dbReference type="EMBL" id="MBP1993564.1"/>
    </source>
</evidence>
<dbReference type="Pfam" id="PF00535">
    <property type="entry name" value="Glycos_transf_2"/>
    <property type="match status" value="2"/>
</dbReference>
<feature type="domain" description="Glycosyltransferase 2-like" evidence="1">
    <location>
        <begin position="254"/>
        <end position="389"/>
    </location>
</feature>
<gene>
    <name evidence="2" type="ORF">J2Z66_005186</name>
</gene>
<dbReference type="InterPro" id="IPR001173">
    <property type="entry name" value="Glyco_trans_2-like"/>
</dbReference>
<dbReference type="PANTHER" id="PTHR43630">
    <property type="entry name" value="POLY-BETA-1,6-N-ACETYL-D-GLUCOSAMINE SYNTHASE"/>
    <property type="match status" value="1"/>
</dbReference>
<dbReference type="InterPro" id="IPR011990">
    <property type="entry name" value="TPR-like_helical_dom_sf"/>
</dbReference>
<dbReference type="CDD" id="cd02511">
    <property type="entry name" value="Beta4Glucosyltransferase"/>
    <property type="match status" value="1"/>
</dbReference>
<dbReference type="EMBL" id="JAGGLB010000019">
    <property type="protein sequence ID" value="MBP1993564.1"/>
    <property type="molecule type" value="Genomic_DNA"/>
</dbReference>
<accession>A0ABS4J158</accession>
<proteinExistence type="predicted"/>
<dbReference type="Gene3D" id="3.90.550.10">
    <property type="entry name" value="Spore Coat Polysaccharide Biosynthesis Protein SpsA, Chain A"/>
    <property type="match status" value="2"/>
</dbReference>
<comment type="caution">
    <text evidence="2">The sequence shown here is derived from an EMBL/GenBank/DDBJ whole genome shotgun (WGS) entry which is preliminary data.</text>
</comment>
<dbReference type="SUPFAM" id="SSF48452">
    <property type="entry name" value="TPR-like"/>
    <property type="match status" value="1"/>
</dbReference>
<dbReference type="PANTHER" id="PTHR43630:SF2">
    <property type="entry name" value="GLYCOSYLTRANSFERASE"/>
    <property type="match status" value="1"/>
</dbReference>
<sequence>MKTSIIILAQHESLFKQCLASIELYTSTPYELIVVNDGNHLEINRWLEINKTVKKVTTTEPVGVAAGYNLGAKRSSGDLLIFIRDHMIVSEHWLVKLTDCLERNSDAAMVGPLSNEVSGVQLLPVPCDNMQQLDKLAAAFVVTKAGRSKKVTRLLSHLLAVSKSHFNNLGGFDERFGMETFEDDDLCYRALQAGYGLYIAQDCFVRYIQPPSLFPGDPKWYSRIMNINREKAREKWGFDLTETLQGWIYKTSVSLCMIVKNEEETLERCLSSISQFVDEIIIVDTGSEDKTKEIARQYTDKIHDFQWVNDFAKARNYAFSLASKDYILWLDADDVVLPEDADKFQMLLSRLAWNTDAVSMNYNLAFDDNGNVVTSLRRNRLVKRENNFQWIGVVHEYLEVYGNIQYADICITHDRKHTNSSRNLHIYENRLASGEMFSPRDLYYYSNELADHKEWHRAIQNYEMFLMNPEGWIEDKINACGRASDCFRELGVISEAKSLVLRSFVYTAPRAEGCCRLGYLHMMEEDYQGAVYWYKMASELLKPSQHGALLQHAAWTWLPHLQLCVCYDRLGQLDLAHFHNERAADYIPNDSKVQANRTYFQNLYIPAK</sequence>
<keyword evidence="3" id="KW-1185">Reference proteome</keyword>
<dbReference type="SUPFAM" id="SSF53448">
    <property type="entry name" value="Nucleotide-diphospho-sugar transferases"/>
    <property type="match status" value="2"/>
</dbReference>
<reference evidence="2 3" key="1">
    <citation type="submission" date="2021-03" db="EMBL/GenBank/DDBJ databases">
        <title>Genomic Encyclopedia of Type Strains, Phase IV (KMG-IV): sequencing the most valuable type-strain genomes for metagenomic binning, comparative biology and taxonomic classification.</title>
        <authorList>
            <person name="Goeker M."/>
        </authorList>
    </citation>
    <scope>NUCLEOTIDE SEQUENCE [LARGE SCALE GENOMIC DNA]</scope>
    <source>
        <strain evidence="2 3">DSM 26048</strain>
    </source>
</reference>
<dbReference type="Proteomes" id="UP001519287">
    <property type="component" value="Unassembled WGS sequence"/>
</dbReference>